<keyword evidence="3" id="KW-1185">Reference proteome</keyword>
<comment type="caution">
    <text evidence="2">The sequence shown here is derived from an EMBL/GenBank/DDBJ whole genome shotgun (WGS) entry which is preliminary data.</text>
</comment>
<dbReference type="AlphaFoldDB" id="A0AAV8WVE8"/>
<reference evidence="2" key="1">
    <citation type="journal article" date="2023" name="Insect Mol. Biol.">
        <title>Genome sequencing provides insights into the evolution of gene families encoding plant cell wall-degrading enzymes in longhorned beetles.</title>
        <authorList>
            <person name="Shin N.R."/>
            <person name="Okamura Y."/>
            <person name="Kirsch R."/>
            <person name="Pauchet Y."/>
        </authorList>
    </citation>
    <scope>NUCLEOTIDE SEQUENCE</scope>
    <source>
        <strain evidence="2">RBIC_L_NR</strain>
    </source>
</reference>
<gene>
    <name evidence="2" type="ORF">NQ314_017007</name>
</gene>
<name>A0AAV8WVE8_9CUCU</name>
<sequence length="116" mass="13782">MTVLLFLVPLMYLGIPFINRDQEIELTQKLKNNEITQNHSSFMTELEKILEIEEAIVKKWYSAAKNGDQLTVPKIYSKYKHNFEILYFIHKGFRTRFKNIWTGIDNGGICFEENYK</sequence>
<organism evidence="2 3">
    <name type="scientific">Rhamnusium bicolor</name>
    <dbReference type="NCBI Taxonomy" id="1586634"/>
    <lineage>
        <taxon>Eukaryota</taxon>
        <taxon>Metazoa</taxon>
        <taxon>Ecdysozoa</taxon>
        <taxon>Arthropoda</taxon>
        <taxon>Hexapoda</taxon>
        <taxon>Insecta</taxon>
        <taxon>Pterygota</taxon>
        <taxon>Neoptera</taxon>
        <taxon>Endopterygota</taxon>
        <taxon>Coleoptera</taxon>
        <taxon>Polyphaga</taxon>
        <taxon>Cucujiformia</taxon>
        <taxon>Chrysomeloidea</taxon>
        <taxon>Cerambycidae</taxon>
        <taxon>Lepturinae</taxon>
        <taxon>Rhagiini</taxon>
        <taxon>Rhamnusium</taxon>
    </lineage>
</organism>
<evidence type="ECO:0000313" key="2">
    <source>
        <dbReference type="EMBL" id="KAJ8930216.1"/>
    </source>
</evidence>
<dbReference type="EMBL" id="JANEYF010004723">
    <property type="protein sequence ID" value="KAJ8930216.1"/>
    <property type="molecule type" value="Genomic_DNA"/>
</dbReference>
<accession>A0AAV8WVE8</accession>
<evidence type="ECO:0000313" key="3">
    <source>
        <dbReference type="Proteomes" id="UP001162156"/>
    </source>
</evidence>
<feature type="chain" id="PRO_5043507863" evidence="1">
    <location>
        <begin position="21"/>
        <end position="116"/>
    </location>
</feature>
<keyword evidence="1" id="KW-0732">Signal</keyword>
<dbReference type="Proteomes" id="UP001162156">
    <property type="component" value="Unassembled WGS sequence"/>
</dbReference>
<protein>
    <submittedName>
        <fullName evidence="2">Uncharacterized protein</fullName>
    </submittedName>
</protein>
<feature type="signal peptide" evidence="1">
    <location>
        <begin position="1"/>
        <end position="20"/>
    </location>
</feature>
<evidence type="ECO:0000256" key="1">
    <source>
        <dbReference type="SAM" id="SignalP"/>
    </source>
</evidence>
<proteinExistence type="predicted"/>